<gene>
    <name evidence="1" type="ORF">PhaeoP88_04470</name>
</gene>
<dbReference type="InterPro" id="IPR009744">
    <property type="entry name" value="VirC1"/>
</dbReference>
<dbReference type="PANTHER" id="PTHR13696:SF96">
    <property type="entry name" value="COBQ_COBB_MIND_PARA NUCLEOTIDE BINDING DOMAIN-CONTAINING PROTEIN"/>
    <property type="match status" value="1"/>
</dbReference>
<dbReference type="SUPFAM" id="SSF52540">
    <property type="entry name" value="P-loop containing nucleoside triphosphate hydrolases"/>
    <property type="match status" value="1"/>
</dbReference>
<protein>
    <submittedName>
        <fullName evidence="1">ATPase involved in chromosome partitioning</fullName>
    </submittedName>
</protein>
<dbReference type="Gene3D" id="3.40.50.300">
    <property type="entry name" value="P-loop containing nucleotide triphosphate hydrolases"/>
    <property type="match status" value="1"/>
</dbReference>
<reference evidence="1 2" key="2">
    <citation type="journal article" date="2017" name="Genome Biol. Evol.">
        <title>Trajectories and Drivers of Genome Evolution in Surface-Associated Marine Phaeobacter.</title>
        <authorList>
            <person name="Freese H.M."/>
            <person name="Sikorski J."/>
            <person name="Bunk B."/>
            <person name="Scheuner C."/>
            <person name="Meier-Kolthoff J.P."/>
            <person name="Sproer C."/>
            <person name="Gram L."/>
            <person name="Overmann J."/>
        </authorList>
    </citation>
    <scope>NUCLEOTIDE SEQUENCE [LARGE SCALE GENOMIC DNA]</scope>
    <source>
        <strain evidence="1 2">P88</strain>
        <plasmid evidence="1">pP88_e</plasmid>
    </source>
</reference>
<evidence type="ECO:0000313" key="2">
    <source>
        <dbReference type="Proteomes" id="UP000236447"/>
    </source>
</evidence>
<sequence>MKVITLIQTKGGSGKTTLAMTIASAALAKGQKVQMFDGDVNKQLLSWQPAYMDADWGHVEKPDWPEHLQIDEPPENVEALYERLEQLEESGTDLVIFDTRPGSYESTEDYAIAADMVLIPARPAQAEWRLVLSAFEWMAELQATLAKNERFPQVRSVIANVPTKIIQAAAGVGKSGSLPKRDKEVLDNILQTPHLDTMIPNSRILEHLLYHGPLPVAENAHRQARAGTLMANNFEDLTQIAVSLYDEIIEGTKE</sequence>
<dbReference type="GeneID" id="31848649"/>
<dbReference type="Proteomes" id="UP000236447">
    <property type="component" value="Plasmid pP88_e"/>
</dbReference>
<dbReference type="AlphaFoldDB" id="A0A2I7KGQ9"/>
<proteinExistence type="predicted"/>
<dbReference type="PANTHER" id="PTHR13696">
    <property type="entry name" value="P-LOOP CONTAINING NUCLEOSIDE TRIPHOSPHATE HYDROLASE"/>
    <property type="match status" value="1"/>
</dbReference>
<dbReference type="Pfam" id="PF07015">
    <property type="entry name" value="VirC1"/>
    <property type="match status" value="1"/>
</dbReference>
<evidence type="ECO:0000313" key="1">
    <source>
        <dbReference type="EMBL" id="AUR01782.1"/>
    </source>
</evidence>
<name>A0A2I7KGQ9_9RHOB</name>
<keyword evidence="1" id="KW-0614">Plasmid</keyword>
<dbReference type="CDD" id="cd02042">
    <property type="entry name" value="ParAB_family"/>
    <property type="match status" value="1"/>
</dbReference>
<reference evidence="1 2" key="1">
    <citation type="journal article" date="2017" name="Front. Microbiol.">
        <title>Phaeobacter piscinae sp. nov., a species of the Roseobacter group and potential aquaculture probiont.</title>
        <authorList>
            <person name="Sonnenschein E.C."/>
            <person name="Phippen C.B.W."/>
            <person name="Nielsen K.F."/>
            <person name="Mateiu R.V."/>
            <person name="Melchiorsen J."/>
            <person name="Gram L."/>
            <person name="Overmann J."/>
            <person name="Freese H.M."/>
        </authorList>
    </citation>
    <scope>NUCLEOTIDE SEQUENCE [LARGE SCALE GENOMIC DNA]</scope>
    <source>
        <strain evidence="1 2">P88</strain>
        <plasmid evidence="1">pP88_e</plasmid>
    </source>
</reference>
<accession>A0A2I7KGQ9</accession>
<dbReference type="RefSeq" id="WP_024099654.1">
    <property type="nucleotide sequence ID" value="NZ_CP010730.1"/>
</dbReference>
<geneLocation type="plasmid" evidence="2">
    <name>pp88_e</name>
</geneLocation>
<dbReference type="InterPro" id="IPR050678">
    <property type="entry name" value="DNA_Partitioning_ATPase"/>
</dbReference>
<dbReference type="EMBL" id="CP010730">
    <property type="protein sequence ID" value="AUR01782.1"/>
    <property type="molecule type" value="Genomic_DNA"/>
</dbReference>
<organism evidence="1 2">
    <name type="scientific">Phaeobacter inhibens</name>
    <dbReference type="NCBI Taxonomy" id="221822"/>
    <lineage>
        <taxon>Bacteria</taxon>
        <taxon>Pseudomonadati</taxon>
        <taxon>Pseudomonadota</taxon>
        <taxon>Alphaproteobacteria</taxon>
        <taxon>Rhodobacterales</taxon>
        <taxon>Roseobacteraceae</taxon>
        <taxon>Phaeobacter</taxon>
    </lineage>
</organism>
<dbReference type="InterPro" id="IPR027417">
    <property type="entry name" value="P-loop_NTPase"/>
</dbReference>